<dbReference type="Gene3D" id="2.60.120.380">
    <property type="match status" value="3"/>
</dbReference>
<protein>
    <submittedName>
        <fullName evidence="9">S8 family serine peptidase</fullName>
    </submittedName>
</protein>
<dbReference type="PROSITE" id="PS00138">
    <property type="entry name" value="SUBTILASE_SER"/>
    <property type="match status" value="1"/>
</dbReference>
<keyword evidence="4 5" id="KW-0720">Serine protease</keyword>
<evidence type="ECO:0000256" key="7">
    <source>
        <dbReference type="SAM" id="MobiDB-lite"/>
    </source>
</evidence>
<feature type="domain" description="SLH" evidence="8">
    <location>
        <begin position="940"/>
        <end position="999"/>
    </location>
</feature>
<feature type="compositionally biased region" description="Basic and acidic residues" evidence="7">
    <location>
        <begin position="231"/>
        <end position="242"/>
    </location>
</feature>
<gene>
    <name evidence="9" type="ORF">ACFQ2I_00520</name>
</gene>
<dbReference type="PROSITE" id="PS00136">
    <property type="entry name" value="SUBTILASE_ASP"/>
    <property type="match status" value="1"/>
</dbReference>
<feature type="active site" description="Charge relay system" evidence="5">
    <location>
        <position position="520"/>
    </location>
</feature>
<dbReference type="EMBL" id="JBHTJZ010000002">
    <property type="protein sequence ID" value="MFD0957876.1"/>
    <property type="molecule type" value="Genomic_DNA"/>
</dbReference>
<feature type="compositionally biased region" description="Basic and acidic residues" evidence="7">
    <location>
        <begin position="12"/>
        <end position="26"/>
    </location>
</feature>
<sequence>MAKLVFLSFGKGRKETPTDRTGESHRANKPRRSYRRALLSLLASSVILGSVAPAGLAPASAAPPAAVPSAQAQAAAGAAEEQPQSWLLKWTDPALAHELRGVEVLHRQPETAVEVIRPAPDSGGDVESWLSRLRGEPGVQYVHPNNRVSILDASASEQGEADELSNEAGTAGSHLQSEQMEALVSQQQLVKSEAAVSQYPSEKSEAAVSQQQSKMTVVKMLQQDDGSQTGEHVDEQIEKQTDEDAEQESVIQEPVTQQPAASESPAALKQPDQQAANDAANETPQMMAASPTEANDPQLDKQTHLSRIGAQKAWQTVREQKNVIIGLVDTGVDLDHPDLKDNLVAGTNLIYPELPPDDDNGHGTGVAGVVGAVGNNGLGVAGVVWDAKIMPIKALDQWGDGTEKDLGEGILYAVRNGAGIVVMSVGLHRYSPYMADIVRYAESQGVLLVAAAGNDGTMLGSKAAVKYPAAYPTVLAVGGAKPNGDPDPRSNPGSELDLLAPWNVYTTALDGEYKWDEGTSLAAPQVAGAAALLLALHPEYEPYQLRAMLRQSAKDIGAAGVDSISGYGLLRVDQVVSGELVPDANEPNNKQSAAAKLPLFSQVTAELPPKQDVDWYVVDTPTEGTLKLDFQALNSEQAVSAIRISHYTPGGQLLRSEDTKLSSKSISFTAGKGKQYVEVKFSNPANDKPMAYALTTSFTMKEDPYEPNDRHDVAFQLQPNSQTITASFHQNADRDWYKVSFEREGKLQLTLSTDTVRIDPGLAVMREGQALMLFDENGEGDAEHSSVISVTPGQYYIRVHNAIAVEAHATVGTYRLQVQFEPQLMDPNEPNDKAYEGLMMKPGTEYIGLIHERTDTDWFQFRLSNKSVISLNVTGVPSDTSLQLLLHDKKMQQLRVSETGSVGKLATGDVVLQPGVYYVRLTADQAFGHQYYRMKLTEEELVAGFRDIGGHWAQEEIAALTQEGVIHGVGNYSFKPDRSITRAEAVALIVKAYNPNVANLPGNNFSDLNSTHWSYSYIMTAVREGWVNGFPDGRFKPDQPVTRAEMAIMIGNAENIRPRTPLSPPFADVPMREWYAPMLYSMMLEGKLKGMQGNSYKPDDQASRAQFTTLIYRYLTE</sequence>
<evidence type="ECO:0000313" key="9">
    <source>
        <dbReference type="EMBL" id="MFD0957876.1"/>
    </source>
</evidence>
<dbReference type="SUPFAM" id="SSF89260">
    <property type="entry name" value="Collagen-binding domain"/>
    <property type="match status" value="2"/>
</dbReference>
<evidence type="ECO:0000259" key="8">
    <source>
        <dbReference type="PROSITE" id="PS51272"/>
    </source>
</evidence>
<dbReference type="PRINTS" id="PR00723">
    <property type="entry name" value="SUBTILISIN"/>
</dbReference>
<evidence type="ECO:0000256" key="3">
    <source>
        <dbReference type="ARBA" id="ARBA00022801"/>
    </source>
</evidence>
<keyword evidence="3 5" id="KW-0378">Hydrolase</keyword>
<evidence type="ECO:0000256" key="1">
    <source>
        <dbReference type="ARBA" id="ARBA00011073"/>
    </source>
</evidence>
<dbReference type="Pfam" id="PF00395">
    <property type="entry name" value="SLH"/>
    <property type="match status" value="2"/>
</dbReference>
<accession>A0ABW3HK55</accession>
<name>A0ABW3HK55_9BACL</name>
<comment type="caution">
    <text evidence="9">The sequence shown here is derived from an EMBL/GenBank/DDBJ whole genome shotgun (WGS) entry which is preliminary data.</text>
</comment>
<evidence type="ECO:0000313" key="10">
    <source>
        <dbReference type="Proteomes" id="UP001596989"/>
    </source>
</evidence>
<dbReference type="InterPro" id="IPR015500">
    <property type="entry name" value="Peptidase_S8_subtilisin-rel"/>
</dbReference>
<dbReference type="SUPFAM" id="SSF52743">
    <property type="entry name" value="Subtilisin-like"/>
    <property type="match status" value="1"/>
</dbReference>
<dbReference type="InterPro" id="IPR023827">
    <property type="entry name" value="Peptidase_S8_Asp-AS"/>
</dbReference>
<feature type="active site" description="Charge relay system" evidence="5">
    <location>
        <position position="329"/>
    </location>
</feature>
<dbReference type="PANTHER" id="PTHR43399">
    <property type="entry name" value="SUBTILISIN-RELATED"/>
    <property type="match status" value="1"/>
</dbReference>
<dbReference type="Pfam" id="PF00082">
    <property type="entry name" value="Peptidase_S8"/>
    <property type="match status" value="1"/>
</dbReference>
<proteinExistence type="inferred from homology"/>
<dbReference type="PANTHER" id="PTHR43399:SF4">
    <property type="entry name" value="CELL WALL-ASSOCIATED PROTEASE"/>
    <property type="match status" value="1"/>
</dbReference>
<comment type="similarity">
    <text evidence="1 5 6">Belongs to the peptidase S8 family.</text>
</comment>
<dbReference type="InterPro" id="IPR001119">
    <property type="entry name" value="SLH_dom"/>
</dbReference>
<dbReference type="InterPro" id="IPR051048">
    <property type="entry name" value="Peptidase_S8/S53_subtilisin"/>
</dbReference>
<feature type="region of interest" description="Disordered" evidence="7">
    <location>
        <begin position="221"/>
        <end position="301"/>
    </location>
</feature>
<dbReference type="InterPro" id="IPR023828">
    <property type="entry name" value="Peptidase_S8_Ser-AS"/>
</dbReference>
<feature type="domain" description="SLH" evidence="8">
    <location>
        <begin position="1066"/>
        <end position="1117"/>
    </location>
</feature>
<evidence type="ECO:0000256" key="2">
    <source>
        <dbReference type="ARBA" id="ARBA00022670"/>
    </source>
</evidence>
<dbReference type="PROSITE" id="PS00137">
    <property type="entry name" value="SUBTILASE_HIS"/>
    <property type="match status" value="1"/>
</dbReference>
<dbReference type="PROSITE" id="PS51892">
    <property type="entry name" value="SUBTILASE"/>
    <property type="match status" value="1"/>
</dbReference>
<keyword evidence="10" id="KW-1185">Reference proteome</keyword>
<feature type="region of interest" description="Disordered" evidence="7">
    <location>
        <begin position="1"/>
        <end position="32"/>
    </location>
</feature>
<dbReference type="InterPro" id="IPR000209">
    <property type="entry name" value="Peptidase_S8/S53_dom"/>
</dbReference>
<dbReference type="InterPro" id="IPR036852">
    <property type="entry name" value="Peptidase_S8/S53_dom_sf"/>
</dbReference>
<reference evidence="10" key="1">
    <citation type="journal article" date="2019" name="Int. J. Syst. Evol. Microbiol.">
        <title>The Global Catalogue of Microorganisms (GCM) 10K type strain sequencing project: providing services to taxonomists for standard genome sequencing and annotation.</title>
        <authorList>
            <consortium name="The Broad Institute Genomics Platform"/>
            <consortium name="The Broad Institute Genome Sequencing Center for Infectious Disease"/>
            <person name="Wu L."/>
            <person name="Ma J."/>
        </authorList>
    </citation>
    <scope>NUCLEOTIDE SEQUENCE [LARGE SCALE GENOMIC DNA]</scope>
    <source>
        <strain evidence="10">CCUG 59129</strain>
    </source>
</reference>
<feature type="compositionally biased region" description="Low complexity" evidence="7">
    <location>
        <begin position="272"/>
        <end position="281"/>
    </location>
</feature>
<feature type="active site" description="Charge relay system" evidence="5">
    <location>
        <position position="362"/>
    </location>
</feature>
<keyword evidence="2 5" id="KW-0645">Protease</keyword>
<dbReference type="Gene3D" id="3.40.50.200">
    <property type="entry name" value="Peptidase S8/S53 domain"/>
    <property type="match status" value="1"/>
</dbReference>
<evidence type="ECO:0000256" key="4">
    <source>
        <dbReference type="ARBA" id="ARBA00022825"/>
    </source>
</evidence>
<feature type="region of interest" description="Disordered" evidence="7">
    <location>
        <begin position="155"/>
        <end position="175"/>
    </location>
</feature>
<organism evidence="9 10">
    <name type="scientific">Paenibacillus chungangensis</name>
    <dbReference type="NCBI Taxonomy" id="696535"/>
    <lineage>
        <taxon>Bacteria</taxon>
        <taxon>Bacillati</taxon>
        <taxon>Bacillota</taxon>
        <taxon>Bacilli</taxon>
        <taxon>Bacillales</taxon>
        <taxon>Paenibacillaceae</taxon>
        <taxon>Paenibacillus</taxon>
    </lineage>
</organism>
<dbReference type="InterPro" id="IPR022398">
    <property type="entry name" value="Peptidase_S8_His-AS"/>
</dbReference>
<evidence type="ECO:0000256" key="5">
    <source>
        <dbReference type="PROSITE-ProRule" id="PRU01240"/>
    </source>
</evidence>
<dbReference type="Proteomes" id="UP001596989">
    <property type="component" value="Unassembled WGS sequence"/>
</dbReference>
<dbReference type="RefSeq" id="WP_377561485.1">
    <property type="nucleotide sequence ID" value="NZ_JBHTJZ010000002.1"/>
</dbReference>
<dbReference type="PROSITE" id="PS51272">
    <property type="entry name" value="SLH"/>
    <property type="match status" value="3"/>
</dbReference>
<evidence type="ECO:0000256" key="6">
    <source>
        <dbReference type="RuleBase" id="RU003355"/>
    </source>
</evidence>
<feature type="domain" description="SLH" evidence="8">
    <location>
        <begin position="1001"/>
        <end position="1064"/>
    </location>
</feature>